<proteinExistence type="predicted"/>
<gene>
    <name evidence="1" type="ORF">B456_010G195200</name>
</gene>
<keyword evidence="2" id="KW-1185">Reference proteome</keyword>
<organism evidence="1 2">
    <name type="scientific">Gossypium raimondii</name>
    <name type="common">Peruvian cotton</name>
    <name type="synonym">Gossypium klotzschianum subsp. raimondii</name>
    <dbReference type="NCBI Taxonomy" id="29730"/>
    <lineage>
        <taxon>Eukaryota</taxon>
        <taxon>Viridiplantae</taxon>
        <taxon>Streptophyta</taxon>
        <taxon>Embryophyta</taxon>
        <taxon>Tracheophyta</taxon>
        <taxon>Spermatophyta</taxon>
        <taxon>Magnoliopsida</taxon>
        <taxon>eudicotyledons</taxon>
        <taxon>Gunneridae</taxon>
        <taxon>Pentapetalae</taxon>
        <taxon>rosids</taxon>
        <taxon>malvids</taxon>
        <taxon>Malvales</taxon>
        <taxon>Malvaceae</taxon>
        <taxon>Malvoideae</taxon>
        <taxon>Gossypium</taxon>
    </lineage>
</organism>
<dbReference type="Proteomes" id="UP000032304">
    <property type="component" value="Chromosome 10"/>
</dbReference>
<dbReference type="Gramene" id="KJB67525">
    <property type="protein sequence ID" value="KJB67525"/>
    <property type="gene ID" value="B456_010G195200"/>
</dbReference>
<protein>
    <submittedName>
        <fullName evidence="1">Uncharacterized protein</fullName>
    </submittedName>
</protein>
<dbReference type="EMBL" id="CM001749">
    <property type="protein sequence ID" value="KJB67525.1"/>
    <property type="molecule type" value="Genomic_DNA"/>
</dbReference>
<accession>A0A0D2VCN5</accession>
<evidence type="ECO:0000313" key="2">
    <source>
        <dbReference type="Proteomes" id="UP000032304"/>
    </source>
</evidence>
<name>A0A0D2VCN5_GOSRA</name>
<evidence type="ECO:0000313" key="1">
    <source>
        <dbReference type="EMBL" id="KJB67525.1"/>
    </source>
</evidence>
<dbReference type="AlphaFoldDB" id="A0A0D2VCN5"/>
<sequence>MFSWGFMNKFQSNSAGPSPVHASLACFASGHFRSSTLSCQSIEATSSSVPLDNLCLVYAFSLGVKQYN</sequence>
<reference evidence="1 2" key="1">
    <citation type="journal article" date="2012" name="Nature">
        <title>Repeated polyploidization of Gossypium genomes and the evolution of spinnable cotton fibres.</title>
        <authorList>
            <person name="Paterson A.H."/>
            <person name="Wendel J.F."/>
            <person name="Gundlach H."/>
            <person name="Guo H."/>
            <person name="Jenkins J."/>
            <person name="Jin D."/>
            <person name="Llewellyn D."/>
            <person name="Showmaker K.C."/>
            <person name="Shu S."/>
            <person name="Udall J."/>
            <person name="Yoo M.J."/>
            <person name="Byers R."/>
            <person name="Chen W."/>
            <person name="Doron-Faigenboim A."/>
            <person name="Duke M.V."/>
            <person name="Gong L."/>
            <person name="Grimwood J."/>
            <person name="Grover C."/>
            <person name="Grupp K."/>
            <person name="Hu G."/>
            <person name="Lee T.H."/>
            <person name="Li J."/>
            <person name="Lin L."/>
            <person name="Liu T."/>
            <person name="Marler B.S."/>
            <person name="Page J.T."/>
            <person name="Roberts A.W."/>
            <person name="Romanel E."/>
            <person name="Sanders W.S."/>
            <person name="Szadkowski E."/>
            <person name="Tan X."/>
            <person name="Tang H."/>
            <person name="Xu C."/>
            <person name="Wang J."/>
            <person name="Wang Z."/>
            <person name="Zhang D."/>
            <person name="Zhang L."/>
            <person name="Ashrafi H."/>
            <person name="Bedon F."/>
            <person name="Bowers J.E."/>
            <person name="Brubaker C.L."/>
            <person name="Chee P.W."/>
            <person name="Das S."/>
            <person name="Gingle A.R."/>
            <person name="Haigler C.H."/>
            <person name="Harker D."/>
            <person name="Hoffmann L.V."/>
            <person name="Hovav R."/>
            <person name="Jones D.C."/>
            <person name="Lemke C."/>
            <person name="Mansoor S."/>
            <person name="ur Rahman M."/>
            <person name="Rainville L.N."/>
            <person name="Rambani A."/>
            <person name="Reddy U.K."/>
            <person name="Rong J.K."/>
            <person name="Saranga Y."/>
            <person name="Scheffler B.E."/>
            <person name="Scheffler J.A."/>
            <person name="Stelly D.M."/>
            <person name="Triplett B.A."/>
            <person name="Van Deynze A."/>
            <person name="Vaslin M.F."/>
            <person name="Waghmare V.N."/>
            <person name="Walford S.A."/>
            <person name="Wright R.J."/>
            <person name="Zaki E.A."/>
            <person name="Zhang T."/>
            <person name="Dennis E.S."/>
            <person name="Mayer K.F."/>
            <person name="Peterson D.G."/>
            <person name="Rokhsar D.S."/>
            <person name="Wang X."/>
            <person name="Schmutz J."/>
        </authorList>
    </citation>
    <scope>NUCLEOTIDE SEQUENCE [LARGE SCALE GENOMIC DNA]</scope>
</reference>